<comment type="caution">
    <text evidence="1">The sequence shown here is derived from an EMBL/GenBank/DDBJ whole genome shotgun (WGS) entry which is preliminary data.</text>
</comment>
<protein>
    <submittedName>
        <fullName evidence="1">Uncharacterized protein</fullName>
    </submittedName>
</protein>
<dbReference type="Proteomes" id="UP000663861">
    <property type="component" value="Unassembled WGS sequence"/>
</dbReference>
<dbReference type="EMBL" id="CAJMWY010004409">
    <property type="protein sequence ID" value="CAE6531186.1"/>
    <property type="molecule type" value="Genomic_DNA"/>
</dbReference>
<organism evidence="1 2">
    <name type="scientific">Rhizoctonia solani</name>
    <dbReference type="NCBI Taxonomy" id="456999"/>
    <lineage>
        <taxon>Eukaryota</taxon>
        <taxon>Fungi</taxon>
        <taxon>Dikarya</taxon>
        <taxon>Basidiomycota</taxon>
        <taxon>Agaricomycotina</taxon>
        <taxon>Agaricomycetes</taxon>
        <taxon>Cantharellales</taxon>
        <taxon>Ceratobasidiaceae</taxon>
        <taxon>Rhizoctonia</taxon>
    </lineage>
</organism>
<dbReference type="AlphaFoldDB" id="A0A8H3DQ03"/>
<evidence type="ECO:0000313" key="1">
    <source>
        <dbReference type="EMBL" id="CAE6531186.1"/>
    </source>
</evidence>
<gene>
    <name evidence="1" type="ORF">RDB_LOCUS174904</name>
</gene>
<reference evidence="1" key="1">
    <citation type="submission" date="2021-01" db="EMBL/GenBank/DDBJ databases">
        <authorList>
            <person name="Kaushik A."/>
        </authorList>
    </citation>
    <scope>NUCLEOTIDE SEQUENCE</scope>
    <source>
        <strain evidence="1">AG4-RS23</strain>
    </source>
</reference>
<sequence>MPETLHSRWGYPIGSYVPTDDYARLNLSVDDELAGLQAMQRISYLEAGTHMPTGTDFGSDIDLSTLESALRLARDPATIRHLVNPPAISGCVQLMKSVVGLRGDASPLSYQYGYLCFKLLSMVLNVCFMDRWNILEDTLEKVGRCQDEAAHLLVWDRLSLEIIDQYENFKDGGYCDWVLGWSVPPDPRWQPPLLLKLDVSALLKMLWDDRKFLLKALLQGIPDDCKFVCSYNLSTRSENFFLIRGFQQSLEWETLQTRLNELALRYMLVVDGNGREAMSSFICIHSCFEDWSDSTKHVDTEDSRLIMFRFINLISNCNEPNFLKSLHPATMLRLVHLAVNNFSQDLLPGVLECVMKYTWLVVIEQEKNENEIPPLLTILLGDLFALVCPPGENPLFLLPAIQSQIINVVYQSGLLDFTARVILRLDPAEPTFANFIHGKINGFFTRLASMIPPKQLEQRFLPYVADWWKIYLHLLTQKYNVDATPGSMHPSLNHYKKCIDTWLGVGHLLAIVIQHLDSSARGVEMRGIAVTVAKQWIGSMETMGDPTEEIVGAPRRRWGM</sequence>
<proteinExistence type="predicted"/>
<evidence type="ECO:0000313" key="2">
    <source>
        <dbReference type="Proteomes" id="UP000663861"/>
    </source>
</evidence>
<accession>A0A8H3DQ03</accession>
<name>A0A8H3DQ03_9AGAM</name>